<sequence length="67" mass="7112">MMFPPLSSAREAFRDDFGPESSARDSSIEDGDSDVCLSIQSPRSVMVADVDDADDVRACLAVISNGS</sequence>
<evidence type="ECO:0000313" key="2">
    <source>
        <dbReference type="EMBL" id="CCD47103.1"/>
    </source>
</evidence>
<accession>G2Y363</accession>
<feature type="compositionally biased region" description="Basic and acidic residues" evidence="1">
    <location>
        <begin position="11"/>
        <end position="27"/>
    </location>
</feature>
<evidence type="ECO:0000313" key="3">
    <source>
        <dbReference type="Proteomes" id="UP000008177"/>
    </source>
</evidence>
<gene>
    <name evidence="2" type="ORF">BofuT4_uP040050.1</name>
</gene>
<feature type="region of interest" description="Disordered" evidence="1">
    <location>
        <begin position="1"/>
        <end position="35"/>
    </location>
</feature>
<dbReference type="AlphaFoldDB" id="G2Y363"/>
<organism evidence="2 3">
    <name type="scientific">Botryotinia fuckeliana (strain T4)</name>
    <name type="common">Noble rot fungus</name>
    <name type="synonym">Botrytis cinerea</name>
    <dbReference type="NCBI Taxonomy" id="999810"/>
    <lineage>
        <taxon>Eukaryota</taxon>
        <taxon>Fungi</taxon>
        <taxon>Dikarya</taxon>
        <taxon>Ascomycota</taxon>
        <taxon>Pezizomycotina</taxon>
        <taxon>Leotiomycetes</taxon>
        <taxon>Helotiales</taxon>
        <taxon>Sclerotiniaceae</taxon>
        <taxon>Botrytis</taxon>
    </lineage>
</organism>
<reference evidence="3" key="1">
    <citation type="journal article" date="2011" name="PLoS Genet.">
        <title>Genomic analysis of the necrotrophic fungal pathogens Sclerotinia sclerotiorum and Botrytis cinerea.</title>
        <authorList>
            <person name="Amselem J."/>
            <person name="Cuomo C.A."/>
            <person name="van Kan J.A."/>
            <person name="Viaud M."/>
            <person name="Benito E.P."/>
            <person name="Couloux A."/>
            <person name="Coutinho P.M."/>
            <person name="de Vries R.P."/>
            <person name="Dyer P.S."/>
            <person name="Fillinger S."/>
            <person name="Fournier E."/>
            <person name="Gout L."/>
            <person name="Hahn M."/>
            <person name="Kohn L."/>
            <person name="Lapalu N."/>
            <person name="Plummer K.M."/>
            <person name="Pradier J.M."/>
            <person name="Quevillon E."/>
            <person name="Sharon A."/>
            <person name="Simon A."/>
            <person name="ten Have A."/>
            <person name="Tudzynski B."/>
            <person name="Tudzynski P."/>
            <person name="Wincker P."/>
            <person name="Andrew M."/>
            <person name="Anthouard V."/>
            <person name="Beever R.E."/>
            <person name="Beffa R."/>
            <person name="Benoit I."/>
            <person name="Bouzid O."/>
            <person name="Brault B."/>
            <person name="Chen Z."/>
            <person name="Choquer M."/>
            <person name="Collemare J."/>
            <person name="Cotton P."/>
            <person name="Danchin E.G."/>
            <person name="Da Silva C."/>
            <person name="Gautier A."/>
            <person name="Giraud C."/>
            <person name="Giraud T."/>
            <person name="Gonzalez C."/>
            <person name="Grossetete S."/>
            <person name="Guldener U."/>
            <person name="Henrissat B."/>
            <person name="Howlett B.J."/>
            <person name="Kodira C."/>
            <person name="Kretschmer M."/>
            <person name="Lappartient A."/>
            <person name="Leroch M."/>
            <person name="Levis C."/>
            <person name="Mauceli E."/>
            <person name="Neuveglise C."/>
            <person name="Oeser B."/>
            <person name="Pearson M."/>
            <person name="Poulain J."/>
            <person name="Poussereau N."/>
            <person name="Quesneville H."/>
            <person name="Rascle C."/>
            <person name="Schumacher J."/>
            <person name="Segurens B."/>
            <person name="Sexton A."/>
            <person name="Silva E."/>
            <person name="Sirven C."/>
            <person name="Soanes D.M."/>
            <person name="Talbot N.J."/>
            <person name="Templeton M."/>
            <person name="Yandava C."/>
            <person name="Yarden O."/>
            <person name="Zeng Q."/>
            <person name="Rollins J.A."/>
            <person name="Lebrun M.H."/>
            <person name="Dickman M."/>
        </authorList>
    </citation>
    <scope>NUCLEOTIDE SEQUENCE [LARGE SCALE GENOMIC DNA]</scope>
    <source>
        <strain evidence="3">T4</strain>
    </source>
</reference>
<proteinExistence type="predicted"/>
<protein>
    <submittedName>
        <fullName evidence="2">Uncharacterized protein</fullName>
    </submittedName>
</protein>
<dbReference type="EMBL" id="FQ790285">
    <property type="protein sequence ID" value="CCD47103.1"/>
    <property type="molecule type" value="Genomic_DNA"/>
</dbReference>
<dbReference type="Proteomes" id="UP000008177">
    <property type="component" value="Unplaced contigs"/>
</dbReference>
<dbReference type="HOGENOM" id="CLU_2812032_0_0_1"/>
<dbReference type="InParanoid" id="G2Y363"/>
<name>G2Y363_BOTF4</name>
<evidence type="ECO:0000256" key="1">
    <source>
        <dbReference type="SAM" id="MobiDB-lite"/>
    </source>
</evidence>